<dbReference type="InterPro" id="IPR007318">
    <property type="entry name" value="Phopholipid_MeTrfase"/>
</dbReference>
<protein>
    <recommendedName>
        <fullName evidence="8">Protein-S-isoprenylcysteine methyltransferase</fullName>
    </recommendedName>
</protein>
<dbReference type="EMBL" id="MFGW01000180">
    <property type="protein sequence ID" value="OGF62355.1"/>
    <property type="molecule type" value="Genomic_DNA"/>
</dbReference>
<feature type="transmembrane region" description="Helical" evidence="5">
    <location>
        <begin position="86"/>
        <end position="116"/>
    </location>
</feature>
<keyword evidence="4 5" id="KW-0472">Membrane</keyword>
<dbReference type="Proteomes" id="UP000178943">
    <property type="component" value="Unassembled WGS sequence"/>
</dbReference>
<comment type="caution">
    <text evidence="6">The sequence shown here is derived from an EMBL/GenBank/DDBJ whole genome shotgun (WGS) entry which is preliminary data.</text>
</comment>
<comment type="subcellular location">
    <subcellularLocation>
        <location evidence="1">Endomembrane system</location>
        <topology evidence="1">Multi-pass membrane protein</topology>
    </subcellularLocation>
</comment>
<proteinExistence type="predicted"/>
<dbReference type="STRING" id="1817863.A2Y62_17035"/>
<name>A0A1F5VG08_9BACT</name>
<dbReference type="Pfam" id="PF04191">
    <property type="entry name" value="PEMT"/>
    <property type="match status" value="1"/>
</dbReference>
<evidence type="ECO:0000256" key="2">
    <source>
        <dbReference type="ARBA" id="ARBA00022692"/>
    </source>
</evidence>
<dbReference type="PANTHER" id="PTHR12714:SF9">
    <property type="entry name" value="PROTEIN-S-ISOPRENYLCYSTEINE O-METHYLTRANSFERASE"/>
    <property type="match status" value="1"/>
</dbReference>
<sequence length="196" mass="22685">MFTKKLSLNNIDTKEWFSYFRKYRVKAGILLSLGCFYFAEPVFYSFLAGIPLLIIGEIIRIWASGHIVKSSSLTVSGPYSFARHPLYIGSLLIGIGFVLICRSIIVIIIFLTYFILFYPATIISEESLLGEKFKDSFKIYRQAVSAFFRKKESWYLPGRYAPFKFTRFIHNKEYKLVILLIIVLALLYIKMKLPAA</sequence>
<dbReference type="GO" id="GO:0012505">
    <property type="term" value="C:endomembrane system"/>
    <property type="evidence" value="ECO:0007669"/>
    <property type="project" value="UniProtKB-SubCell"/>
</dbReference>
<feature type="transmembrane region" description="Helical" evidence="5">
    <location>
        <begin position="174"/>
        <end position="191"/>
    </location>
</feature>
<accession>A0A1F5VG08</accession>
<gene>
    <name evidence="6" type="ORF">A2Y62_17035</name>
</gene>
<dbReference type="AlphaFoldDB" id="A0A1F5VG08"/>
<evidence type="ECO:0000313" key="6">
    <source>
        <dbReference type="EMBL" id="OGF62355.1"/>
    </source>
</evidence>
<evidence type="ECO:0000313" key="7">
    <source>
        <dbReference type="Proteomes" id="UP000178943"/>
    </source>
</evidence>
<evidence type="ECO:0000256" key="4">
    <source>
        <dbReference type="ARBA" id="ARBA00023136"/>
    </source>
</evidence>
<evidence type="ECO:0000256" key="3">
    <source>
        <dbReference type="ARBA" id="ARBA00022989"/>
    </source>
</evidence>
<dbReference type="Gene3D" id="1.20.120.1630">
    <property type="match status" value="1"/>
</dbReference>
<reference evidence="6 7" key="1">
    <citation type="journal article" date="2016" name="Nat. Commun.">
        <title>Thousands of microbial genomes shed light on interconnected biogeochemical processes in an aquifer system.</title>
        <authorList>
            <person name="Anantharaman K."/>
            <person name="Brown C.T."/>
            <person name="Hug L.A."/>
            <person name="Sharon I."/>
            <person name="Castelle C.J."/>
            <person name="Probst A.J."/>
            <person name="Thomas B.C."/>
            <person name="Singh A."/>
            <person name="Wilkins M.J."/>
            <person name="Karaoz U."/>
            <person name="Brodie E.L."/>
            <person name="Williams K.H."/>
            <person name="Hubbard S.S."/>
            <person name="Banfield J.F."/>
        </authorList>
    </citation>
    <scope>NUCLEOTIDE SEQUENCE [LARGE SCALE GENOMIC DNA]</scope>
</reference>
<dbReference type="GO" id="GO:0016740">
    <property type="term" value="F:transferase activity"/>
    <property type="evidence" value="ECO:0007669"/>
    <property type="project" value="UniProtKB-ARBA"/>
</dbReference>
<evidence type="ECO:0000256" key="5">
    <source>
        <dbReference type="SAM" id="Phobius"/>
    </source>
</evidence>
<keyword evidence="3 5" id="KW-1133">Transmembrane helix</keyword>
<evidence type="ECO:0000256" key="1">
    <source>
        <dbReference type="ARBA" id="ARBA00004127"/>
    </source>
</evidence>
<dbReference type="PANTHER" id="PTHR12714">
    <property type="entry name" value="PROTEIN-S ISOPRENYLCYSTEINE O-METHYLTRANSFERASE"/>
    <property type="match status" value="1"/>
</dbReference>
<organism evidence="6 7">
    <name type="scientific">Candidatus Fischerbacteria bacterium RBG_13_37_8</name>
    <dbReference type="NCBI Taxonomy" id="1817863"/>
    <lineage>
        <taxon>Bacteria</taxon>
        <taxon>Candidatus Fischeribacteriota</taxon>
    </lineage>
</organism>
<evidence type="ECO:0008006" key="8">
    <source>
        <dbReference type="Google" id="ProtNLM"/>
    </source>
</evidence>
<keyword evidence="2 5" id="KW-0812">Transmembrane</keyword>
<feature type="transmembrane region" description="Helical" evidence="5">
    <location>
        <begin position="23"/>
        <end position="39"/>
    </location>
</feature>